<dbReference type="Proteomes" id="UP000509303">
    <property type="component" value="Chromosome"/>
</dbReference>
<name>A0A7H8N919_9ACTN</name>
<accession>A0A7H8N919</accession>
<protein>
    <submittedName>
        <fullName evidence="2">Uncharacterized protein</fullName>
    </submittedName>
</protein>
<organism evidence="2 3">
    <name type="scientific">Streptomyces buecherae</name>
    <dbReference type="NCBI Taxonomy" id="2763006"/>
    <lineage>
        <taxon>Bacteria</taxon>
        <taxon>Bacillati</taxon>
        <taxon>Actinomycetota</taxon>
        <taxon>Actinomycetes</taxon>
        <taxon>Kitasatosporales</taxon>
        <taxon>Streptomycetaceae</taxon>
        <taxon>Streptomyces</taxon>
    </lineage>
</organism>
<sequence>MFGKNKQKTTVTTPTAQPSDQYRLKATGRRVTLLERLSDGDVRIAMDSGHVCRDDIVSASDITPA</sequence>
<dbReference type="AlphaFoldDB" id="A0A7H8N919"/>
<keyword evidence="3" id="KW-1185">Reference proteome</keyword>
<evidence type="ECO:0000256" key="1">
    <source>
        <dbReference type="SAM" id="MobiDB-lite"/>
    </source>
</evidence>
<proteinExistence type="predicted"/>
<dbReference type="RefSeq" id="WP_176162683.1">
    <property type="nucleotide sequence ID" value="NZ_CP054929.1"/>
</dbReference>
<evidence type="ECO:0000313" key="3">
    <source>
        <dbReference type="Proteomes" id="UP000509303"/>
    </source>
</evidence>
<reference evidence="2 3" key="1">
    <citation type="submission" date="2020-06" db="EMBL/GenBank/DDBJ databases">
        <title>Genome mining for natural products.</title>
        <authorList>
            <person name="Zhang B."/>
            <person name="Shi J."/>
            <person name="Ge H."/>
        </authorList>
    </citation>
    <scope>NUCLEOTIDE SEQUENCE [LARGE SCALE GENOMIC DNA]</scope>
    <source>
        <strain evidence="2 3">NA00687</strain>
    </source>
</reference>
<gene>
    <name evidence="2" type="ORF">HUT08_17055</name>
</gene>
<evidence type="ECO:0000313" key="2">
    <source>
        <dbReference type="EMBL" id="QKW50959.1"/>
    </source>
</evidence>
<dbReference type="EMBL" id="CP054929">
    <property type="protein sequence ID" value="QKW50959.1"/>
    <property type="molecule type" value="Genomic_DNA"/>
</dbReference>
<feature type="compositionally biased region" description="Polar residues" evidence="1">
    <location>
        <begin position="8"/>
        <end position="20"/>
    </location>
</feature>
<feature type="region of interest" description="Disordered" evidence="1">
    <location>
        <begin position="1"/>
        <end position="20"/>
    </location>
</feature>